<reference evidence="3 4" key="1">
    <citation type="submission" date="2020-07" db="EMBL/GenBank/DDBJ databases">
        <authorList>
            <person name="Li M."/>
        </authorList>
    </citation>
    <scope>NUCLEOTIDE SEQUENCE [LARGE SCALE GENOMIC DNA]</scope>
    <source>
        <strain evidence="3 4">DSM 23284</strain>
    </source>
</reference>
<gene>
    <name evidence="3" type="ORF">H1W37_00685</name>
</gene>
<dbReference type="EMBL" id="JACEON010000001">
    <property type="protein sequence ID" value="MBA4610149.1"/>
    <property type="molecule type" value="Genomic_DNA"/>
</dbReference>
<dbReference type="PANTHER" id="PTHR34227:SF1">
    <property type="entry name" value="DIMETHYL SULFOXIDE REDUCTASE CHAPERONE-RELATED"/>
    <property type="match status" value="1"/>
</dbReference>
<dbReference type="InterPro" id="IPR020945">
    <property type="entry name" value="DMSO/NO3_reduct_chaperone"/>
</dbReference>
<name>A0A838XFC8_9HYPH</name>
<dbReference type="AlphaFoldDB" id="A0A838XFC8"/>
<feature type="region of interest" description="Disordered" evidence="2">
    <location>
        <begin position="1"/>
        <end position="21"/>
    </location>
</feature>
<dbReference type="SUPFAM" id="SSF89155">
    <property type="entry name" value="TorD-like"/>
    <property type="match status" value="1"/>
</dbReference>
<evidence type="ECO:0000313" key="4">
    <source>
        <dbReference type="Proteomes" id="UP000559404"/>
    </source>
</evidence>
<dbReference type="Proteomes" id="UP000559404">
    <property type="component" value="Unassembled WGS sequence"/>
</dbReference>
<proteinExistence type="predicted"/>
<dbReference type="InterPro" id="IPR050289">
    <property type="entry name" value="TorD/DmsD_chaperones"/>
</dbReference>
<protein>
    <submittedName>
        <fullName evidence="3">Molecular chaperone TorD family protein</fullName>
    </submittedName>
</protein>
<comment type="caution">
    <text evidence="3">The sequence shown here is derived from an EMBL/GenBank/DDBJ whole genome shotgun (WGS) entry which is preliminary data.</text>
</comment>
<accession>A0A838XFC8</accession>
<dbReference type="Gene3D" id="1.10.3480.10">
    <property type="entry name" value="TorD-like"/>
    <property type="match status" value="1"/>
</dbReference>
<evidence type="ECO:0000313" key="3">
    <source>
        <dbReference type="EMBL" id="MBA4610149.1"/>
    </source>
</evidence>
<keyword evidence="1" id="KW-0143">Chaperone</keyword>
<dbReference type="PANTHER" id="PTHR34227">
    <property type="entry name" value="CHAPERONE PROTEIN YCDY"/>
    <property type="match status" value="1"/>
</dbReference>
<reference evidence="3 4" key="2">
    <citation type="submission" date="2020-08" db="EMBL/GenBank/DDBJ databases">
        <title>Stappia taiwanensis sp. nov., isolated from a coastal thermal spring.</title>
        <authorList>
            <person name="Kampfer P."/>
        </authorList>
    </citation>
    <scope>NUCLEOTIDE SEQUENCE [LARGE SCALE GENOMIC DNA]</scope>
    <source>
        <strain evidence="3 4">DSM 23284</strain>
    </source>
</reference>
<dbReference type="InterPro" id="IPR036411">
    <property type="entry name" value="TorD-like_sf"/>
</dbReference>
<keyword evidence="4" id="KW-1185">Reference proteome</keyword>
<evidence type="ECO:0000256" key="2">
    <source>
        <dbReference type="SAM" id="MobiDB-lite"/>
    </source>
</evidence>
<sequence length="232" mass="24619">MNPEGSNLSTPERVLAPDPARIAPEDRDRAALYGILASALEAPVTRDWLTVVSALPGSGGGPIGEALSDLASAAAGTTPERAARDYHDLFIGVGRGELVPYASYYLTGFLNEKPLALLRQEMRRLGVERDPSVREPEDHIAALCQIMAGLIEGSFGDPGDPAAQGRFFRAHLGNWAPYFFKDLAASTTGRLYPALGRLGQVFLDLEEQADTLFAAERATGGDPPETDGAPGA</sequence>
<evidence type="ECO:0000256" key="1">
    <source>
        <dbReference type="ARBA" id="ARBA00023186"/>
    </source>
</evidence>
<organism evidence="3 4">
    <name type="scientific">Stappia taiwanensis</name>
    <dbReference type="NCBI Taxonomy" id="992267"/>
    <lineage>
        <taxon>Bacteria</taxon>
        <taxon>Pseudomonadati</taxon>
        <taxon>Pseudomonadota</taxon>
        <taxon>Alphaproteobacteria</taxon>
        <taxon>Hyphomicrobiales</taxon>
        <taxon>Stappiaceae</taxon>
        <taxon>Stappia</taxon>
    </lineage>
</organism>
<feature type="compositionally biased region" description="Polar residues" evidence="2">
    <location>
        <begin position="1"/>
        <end position="10"/>
    </location>
</feature>
<dbReference type="Pfam" id="PF02613">
    <property type="entry name" value="Nitrate_red_del"/>
    <property type="match status" value="1"/>
</dbReference>